<evidence type="ECO:0000313" key="2">
    <source>
        <dbReference type="Proteomes" id="UP001307849"/>
    </source>
</evidence>
<organism evidence="1 2">
    <name type="scientific">Arthrobotrys conoides</name>
    <dbReference type="NCBI Taxonomy" id="74498"/>
    <lineage>
        <taxon>Eukaryota</taxon>
        <taxon>Fungi</taxon>
        <taxon>Dikarya</taxon>
        <taxon>Ascomycota</taxon>
        <taxon>Pezizomycotina</taxon>
        <taxon>Orbiliomycetes</taxon>
        <taxon>Orbiliales</taxon>
        <taxon>Orbiliaceae</taxon>
        <taxon>Arthrobotrys</taxon>
    </lineage>
</organism>
<protein>
    <submittedName>
        <fullName evidence="1">Uncharacterized protein</fullName>
    </submittedName>
</protein>
<dbReference type="AlphaFoldDB" id="A0AAN8RXT7"/>
<dbReference type="Proteomes" id="UP001307849">
    <property type="component" value="Unassembled WGS sequence"/>
</dbReference>
<name>A0AAN8RXT7_9PEZI</name>
<gene>
    <name evidence="1" type="ORF">TWF506_007162</name>
</gene>
<dbReference type="EMBL" id="JAVHJM010000004">
    <property type="protein sequence ID" value="KAK6514800.1"/>
    <property type="molecule type" value="Genomic_DNA"/>
</dbReference>
<accession>A0AAN8RXT7</accession>
<keyword evidence="2" id="KW-1185">Reference proteome</keyword>
<comment type="caution">
    <text evidence="1">The sequence shown here is derived from an EMBL/GenBank/DDBJ whole genome shotgun (WGS) entry which is preliminary data.</text>
</comment>
<sequence>MSDWKDIARRLLFLERIEVDGQRYSGSLVAEDSKEERTVFIIKRVGGVGSEVEVIEEKRMKGLADS</sequence>
<evidence type="ECO:0000313" key="1">
    <source>
        <dbReference type="EMBL" id="KAK6514800.1"/>
    </source>
</evidence>
<proteinExistence type="predicted"/>
<reference evidence="1 2" key="1">
    <citation type="submission" date="2019-10" db="EMBL/GenBank/DDBJ databases">
        <authorList>
            <person name="Palmer J.M."/>
        </authorList>
    </citation>
    <scope>NUCLEOTIDE SEQUENCE [LARGE SCALE GENOMIC DNA]</scope>
    <source>
        <strain evidence="1 2">TWF506</strain>
    </source>
</reference>